<dbReference type="GO" id="GO:0016987">
    <property type="term" value="F:sigma factor activity"/>
    <property type="evidence" value="ECO:0007669"/>
    <property type="project" value="UniProtKB-KW"/>
</dbReference>
<feature type="domain" description="RNA polymerase sigma factor 54 DNA-binding" evidence="10">
    <location>
        <begin position="341"/>
        <end position="498"/>
    </location>
</feature>
<evidence type="ECO:0000256" key="4">
    <source>
        <dbReference type="ARBA" id="ARBA00022695"/>
    </source>
</evidence>
<dbReference type="GO" id="GO:0006352">
    <property type="term" value="P:DNA-templated transcription initiation"/>
    <property type="evidence" value="ECO:0007669"/>
    <property type="project" value="InterPro"/>
</dbReference>
<dbReference type="GO" id="GO:0003677">
    <property type="term" value="F:DNA binding"/>
    <property type="evidence" value="ECO:0007669"/>
    <property type="project" value="UniProtKB-KW"/>
</dbReference>
<reference evidence="12 13" key="1">
    <citation type="submission" date="2019-08" db="EMBL/GenBank/DDBJ databases">
        <title>Lewinella sp. strain SSH13 Genome sequencing and assembly.</title>
        <authorList>
            <person name="Kim I."/>
        </authorList>
    </citation>
    <scope>NUCLEOTIDE SEQUENCE [LARGE SCALE GENOMIC DNA]</scope>
    <source>
        <strain evidence="12 13">SSH13</strain>
    </source>
</reference>
<evidence type="ECO:0000256" key="2">
    <source>
        <dbReference type="ARBA" id="ARBA00022478"/>
    </source>
</evidence>
<dbReference type="InterPro" id="IPR000394">
    <property type="entry name" value="RNA_pol_sigma_54"/>
</dbReference>
<name>A0A5C7FWJ4_9BACT</name>
<dbReference type="PRINTS" id="PR00045">
    <property type="entry name" value="SIGMA54FCT"/>
</dbReference>
<evidence type="ECO:0000256" key="9">
    <source>
        <dbReference type="SAM" id="MobiDB-lite"/>
    </source>
</evidence>
<dbReference type="Pfam" id="PF04963">
    <property type="entry name" value="Sigma54_CBD"/>
    <property type="match status" value="1"/>
</dbReference>
<keyword evidence="8" id="KW-0804">Transcription</keyword>
<dbReference type="PIRSF" id="PIRSF000774">
    <property type="entry name" value="RpoN"/>
    <property type="match status" value="1"/>
</dbReference>
<dbReference type="Proteomes" id="UP000321907">
    <property type="component" value="Unassembled WGS sequence"/>
</dbReference>
<comment type="similarity">
    <text evidence="1">Belongs to the sigma-54 factor family.</text>
</comment>
<dbReference type="RefSeq" id="WP_147930321.1">
    <property type="nucleotide sequence ID" value="NZ_VOXD01000010.1"/>
</dbReference>
<dbReference type="AlphaFoldDB" id="A0A5C7FWJ4"/>
<sequence length="500" mass="57038">MLGQSQNISQGQVFSPRQIQLMQLLQLPVMELEQRIKEELEKNPTLEEARHDESEVPDRQEEFEAKGSDERNSEYDDDYFQQYMDDDPGSYQQKAGADTDDYVAPGSYTADETSFFEYLMDQLMSLEFESHQEILIGKQIIGNLNDDGYLGRTLSAISDDLLINYHLDVPKSEIERVLKIVQTLEPAGLAARDLRECLLLQLESKIEDGEDLDIMVYADLILAQTIIREHFELFTKKHYDKLREKLEVDEDELRDALGEILRLNPKPASGLIGAAGGRAAQAVVPDFILNTVDGKFRLQLTARNAPDLRVNDHYQQMLADYRRKQKEAGKLSTAQKQAAGFIRQNIDSATWFIEAIQQRQQTLFSVMHAILRYQEGYFKTGDTAMLRPMILKDIAEVTELDISTISRVANSKYIQTDFGTFSLREFFSEGMTNQEGEEVSTTQIKKVLSEIIADEDKRKPLADGKLQKALAEAGYEIARRTVAKYREQLGLPVARLRKEL</sequence>
<dbReference type="PANTHER" id="PTHR32248">
    <property type="entry name" value="RNA POLYMERASE SIGMA-54 FACTOR"/>
    <property type="match status" value="1"/>
</dbReference>
<feature type="region of interest" description="Disordered" evidence="9">
    <location>
        <begin position="38"/>
        <end position="75"/>
    </location>
</feature>
<evidence type="ECO:0000256" key="7">
    <source>
        <dbReference type="ARBA" id="ARBA00023125"/>
    </source>
</evidence>
<keyword evidence="3" id="KW-0808">Transferase</keyword>
<dbReference type="PROSITE" id="PS00718">
    <property type="entry name" value="SIGMA54_2"/>
    <property type="match status" value="1"/>
</dbReference>
<proteinExistence type="inferred from homology"/>
<keyword evidence="5" id="KW-0805">Transcription regulation</keyword>
<dbReference type="Gene3D" id="1.10.10.1330">
    <property type="entry name" value="RNA polymerase sigma-54 factor, core-binding domain"/>
    <property type="match status" value="1"/>
</dbReference>
<gene>
    <name evidence="12" type="primary">rpoN</name>
    <name evidence="12" type="ORF">FUA23_08600</name>
</gene>
<evidence type="ECO:0000256" key="1">
    <source>
        <dbReference type="ARBA" id="ARBA00008798"/>
    </source>
</evidence>
<dbReference type="Gene3D" id="1.10.10.60">
    <property type="entry name" value="Homeodomain-like"/>
    <property type="match status" value="1"/>
</dbReference>
<dbReference type="GO" id="GO:0016779">
    <property type="term" value="F:nucleotidyltransferase activity"/>
    <property type="evidence" value="ECO:0007669"/>
    <property type="project" value="UniProtKB-KW"/>
</dbReference>
<dbReference type="PANTHER" id="PTHR32248:SF4">
    <property type="entry name" value="RNA POLYMERASE SIGMA-54 FACTOR"/>
    <property type="match status" value="1"/>
</dbReference>
<protein>
    <submittedName>
        <fullName evidence="12">RNA polymerase factor sigma-54</fullName>
    </submittedName>
</protein>
<keyword evidence="6" id="KW-0731">Sigma factor</keyword>
<accession>A0A5C7FWJ4</accession>
<feature type="compositionally biased region" description="Basic and acidic residues" evidence="9">
    <location>
        <begin position="38"/>
        <end position="74"/>
    </location>
</feature>
<dbReference type="EMBL" id="VOXD01000010">
    <property type="protein sequence ID" value="TXF90001.1"/>
    <property type="molecule type" value="Genomic_DNA"/>
</dbReference>
<evidence type="ECO:0000256" key="3">
    <source>
        <dbReference type="ARBA" id="ARBA00022679"/>
    </source>
</evidence>
<dbReference type="Pfam" id="PF00309">
    <property type="entry name" value="Sigma54_AID"/>
    <property type="match status" value="1"/>
</dbReference>
<evidence type="ECO:0000313" key="12">
    <source>
        <dbReference type="EMBL" id="TXF90001.1"/>
    </source>
</evidence>
<dbReference type="GO" id="GO:0000428">
    <property type="term" value="C:DNA-directed RNA polymerase complex"/>
    <property type="evidence" value="ECO:0007669"/>
    <property type="project" value="UniProtKB-KW"/>
</dbReference>
<dbReference type="NCBIfam" id="TIGR02395">
    <property type="entry name" value="rpoN_sigma"/>
    <property type="match status" value="1"/>
</dbReference>
<keyword evidence="4" id="KW-0548">Nucleotidyltransferase</keyword>
<keyword evidence="2" id="KW-0240">DNA-directed RNA polymerase</keyword>
<dbReference type="OrthoDB" id="9814402at2"/>
<dbReference type="Pfam" id="PF04552">
    <property type="entry name" value="Sigma54_DBD"/>
    <property type="match status" value="1"/>
</dbReference>
<dbReference type="GO" id="GO:0001216">
    <property type="term" value="F:DNA-binding transcription activator activity"/>
    <property type="evidence" value="ECO:0007669"/>
    <property type="project" value="InterPro"/>
</dbReference>
<evidence type="ECO:0000256" key="6">
    <source>
        <dbReference type="ARBA" id="ARBA00023082"/>
    </source>
</evidence>
<evidence type="ECO:0000256" key="8">
    <source>
        <dbReference type="ARBA" id="ARBA00023163"/>
    </source>
</evidence>
<dbReference type="PROSITE" id="PS50044">
    <property type="entry name" value="SIGMA54_3"/>
    <property type="match status" value="1"/>
</dbReference>
<organism evidence="12 13">
    <name type="scientific">Neolewinella aurantiaca</name>
    <dbReference type="NCBI Taxonomy" id="2602767"/>
    <lineage>
        <taxon>Bacteria</taxon>
        <taxon>Pseudomonadati</taxon>
        <taxon>Bacteroidota</taxon>
        <taxon>Saprospiria</taxon>
        <taxon>Saprospirales</taxon>
        <taxon>Lewinellaceae</taxon>
        <taxon>Neolewinella</taxon>
    </lineage>
</organism>
<keyword evidence="13" id="KW-1185">Reference proteome</keyword>
<evidence type="ECO:0000256" key="5">
    <source>
        <dbReference type="ARBA" id="ARBA00023015"/>
    </source>
</evidence>
<dbReference type="InterPro" id="IPR007046">
    <property type="entry name" value="RNA_pol_sigma_54_core-bd"/>
</dbReference>
<evidence type="ECO:0000313" key="13">
    <source>
        <dbReference type="Proteomes" id="UP000321907"/>
    </source>
</evidence>
<keyword evidence="7" id="KW-0238">DNA-binding</keyword>
<evidence type="ECO:0000259" key="11">
    <source>
        <dbReference type="Pfam" id="PF04963"/>
    </source>
</evidence>
<dbReference type="InterPro" id="IPR007634">
    <property type="entry name" value="RNA_pol_sigma_54_DNA-bd"/>
</dbReference>
<evidence type="ECO:0000259" key="10">
    <source>
        <dbReference type="Pfam" id="PF04552"/>
    </source>
</evidence>
<comment type="caution">
    <text evidence="12">The sequence shown here is derived from an EMBL/GenBank/DDBJ whole genome shotgun (WGS) entry which is preliminary data.</text>
</comment>
<feature type="domain" description="RNA polymerase sigma factor 54 core-binding" evidence="11">
    <location>
        <begin position="108"/>
        <end position="314"/>
    </location>
</feature>
<dbReference type="InterPro" id="IPR038709">
    <property type="entry name" value="RpoN_core-bd_sf"/>
</dbReference>